<dbReference type="SUPFAM" id="SSF55729">
    <property type="entry name" value="Acyl-CoA N-acyltransferases (Nat)"/>
    <property type="match status" value="1"/>
</dbReference>
<dbReference type="STRING" id="54914.AV540_13380"/>
<keyword evidence="1" id="KW-0808">Transferase</keyword>
<name>A0A4Y3PHY0_BREPA</name>
<dbReference type="InterPro" id="IPR050832">
    <property type="entry name" value="Bact_Acetyltransf"/>
</dbReference>
<dbReference type="PANTHER" id="PTHR43877:SF2">
    <property type="entry name" value="AMINOALKYLPHOSPHONATE N-ACETYLTRANSFERASE-RELATED"/>
    <property type="match status" value="1"/>
</dbReference>
<dbReference type="GO" id="GO:0016747">
    <property type="term" value="F:acyltransferase activity, transferring groups other than amino-acyl groups"/>
    <property type="evidence" value="ECO:0007669"/>
    <property type="project" value="InterPro"/>
</dbReference>
<gene>
    <name evidence="4" type="primary">yxbD</name>
    <name evidence="4" type="ORF">BPA01_03890</name>
</gene>
<evidence type="ECO:0000313" key="4">
    <source>
        <dbReference type="EMBL" id="GEB30809.1"/>
    </source>
</evidence>
<evidence type="ECO:0000256" key="2">
    <source>
        <dbReference type="ARBA" id="ARBA00023315"/>
    </source>
</evidence>
<dbReference type="RefSeq" id="WP_122963067.1">
    <property type="nucleotide sequence ID" value="NZ_BJMH01000001.1"/>
</dbReference>
<keyword evidence="2" id="KW-0012">Acyltransferase</keyword>
<dbReference type="Proteomes" id="UP000316882">
    <property type="component" value="Unassembled WGS sequence"/>
</dbReference>
<accession>A0A4Y3PHY0</accession>
<dbReference type="Pfam" id="PF00583">
    <property type="entry name" value="Acetyltransf_1"/>
    <property type="match status" value="1"/>
</dbReference>
<dbReference type="AlphaFoldDB" id="A0A4Y3PHY0"/>
<dbReference type="CDD" id="cd04301">
    <property type="entry name" value="NAT_SF"/>
    <property type="match status" value="1"/>
</dbReference>
<evidence type="ECO:0000256" key="1">
    <source>
        <dbReference type="ARBA" id="ARBA00022679"/>
    </source>
</evidence>
<protein>
    <recommendedName>
        <fullName evidence="3">N-acetyltransferase domain-containing protein</fullName>
    </recommendedName>
</protein>
<evidence type="ECO:0000259" key="3">
    <source>
        <dbReference type="PROSITE" id="PS51186"/>
    </source>
</evidence>
<organism evidence="4 5">
    <name type="scientific">Brevibacillus parabrevis</name>
    <dbReference type="NCBI Taxonomy" id="54914"/>
    <lineage>
        <taxon>Bacteria</taxon>
        <taxon>Bacillati</taxon>
        <taxon>Bacillota</taxon>
        <taxon>Bacilli</taxon>
        <taxon>Bacillales</taxon>
        <taxon>Paenibacillaceae</taxon>
        <taxon>Brevibacillus</taxon>
    </lineage>
</organism>
<reference evidence="4 5" key="1">
    <citation type="submission" date="2019-06" db="EMBL/GenBank/DDBJ databases">
        <title>Whole genome shotgun sequence of Brevibacillus parabrevis NBRC 12334.</title>
        <authorList>
            <person name="Hosoyama A."/>
            <person name="Uohara A."/>
            <person name="Ohji S."/>
            <person name="Ichikawa N."/>
        </authorList>
    </citation>
    <scope>NUCLEOTIDE SEQUENCE [LARGE SCALE GENOMIC DNA]</scope>
    <source>
        <strain evidence="4 5">NBRC 12334</strain>
    </source>
</reference>
<comment type="caution">
    <text evidence="4">The sequence shown here is derived from an EMBL/GenBank/DDBJ whole genome shotgun (WGS) entry which is preliminary data.</text>
</comment>
<dbReference type="EMBL" id="BJMH01000001">
    <property type="protein sequence ID" value="GEB30809.1"/>
    <property type="molecule type" value="Genomic_DNA"/>
</dbReference>
<dbReference type="PANTHER" id="PTHR43877">
    <property type="entry name" value="AMINOALKYLPHOSPHONATE N-ACETYLTRANSFERASE-RELATED-RELATED"/>
    <property type="match status" value="1"/>
</dbReference>
<proteinExistence type="predicted"/>
<sequence>MNIIAASELSKSVITDFFITNWGSPQMVIGSGIFTCDELDGYAHIGSDGAIQGYVSYVLEQTECEIISLDSLAENRGIGSALLARAEQAAKEAGCERMKLVTTNDNLHALGFYQRRGYQFHELHVNAVEKARAIKPEIPLIADNGIPIRDEIVLVKLI</sequence>
<dbReference type="Gene3D" id="3.40.630.30">
    <property type="match status" value="1"/>
</dbReference>
<feature type="domain" description="N-acetyltransferase" evidence="3">
    <location>
        <begin position="1"/>
        <end position="141"/>
    </location>
</feature>
<keyword evidence="5" id="KW-1185">Reference proteome</keyword>
<dbReference type="PROSITE" id="PS51186">
    <property type="entry name" value="GNAT"/>
    <property type="match status" value="1"/>
</dbReference>
<dbReference type="InterPro" id="IPR016181">
    <property type="entry name" value="Acyl_CoA_acyltransferase"/>
</dbReference>
<dbReference type="InterPro" id="IPR000182">
    <property type="entry name" value="GNAT_dom"/>
</dbReference>
<evidence type="ECO:0000313" key="5">
    <source>
        <dbReference type="Proteomes" id="UP000316882"/>
    </source>
</evidence>